<comment type="caution">
    <text evidence="1">The sequence shown here is derived from an EMBL/GenBank/DDBJ whole genome shotgun (WGS) entry which is preliminary data.</text>
</comment>
<dbReference type="Proteomes" id="UP000293547">
    <property type="component" value="Unassembled WGS sequence"/>
</dbReference>
<evidence type="ECO:0000313" key="2">
    <source>
        <dbReference type="Proteomes" id="UP000293547"/>
    </source>
</evidence>
<evidence type="ECO:0000313" key="1">
    <source>
        <dbReference type="EMBL" id="KAB2103859.1"/>
    </source>
</evidence>
<protein>
    <submittedName>
        <fullName evidence="1">Uncharacterized protein</fullName>
    </submittedName>
</protein>
<organism evidence="1 2">
    <name type="scientific">Alternaria gaisen</name>
    <dbReference type="NCBI Taxonomy" id="167740"/>
    <lineage>
        <taxon>Eukaryota</taxon>
        <taxon>Fungi</taxon>
        <taxon>Dikarya</taxon>
        <taxon>Ascomycota</taxon>
        <taxon>Pezizomycotina</taxon>
        <taxon>Dothideomycetes</taxon>
        <taxon>Pleosporomycetidae</taxon>
        <taxon>Pleosporales</taxon>
        <taxon>Pleosporineae</taxon>
        <taxon>Pleosporaceae</taxon>
        <taxon>Alternaria</taxon>
        <taxon>Alternaria sect. Alternaria</taxon>
    </lineage>
</organism>
<accession>A0ACB6FHE0</accession>
<dbReference type="EMBL" id="PDWZ02000007">
    <property type="protein sequence ID" value="KAB2103859.1"/>
    <property type="molecule type" value="Genomic_DNA"/>
</dbReference>
<gene>
    <name evidence="1" type="ORF">AG0111_0g7811</name>
</gene>
<name>A0ACB6FHE0_9PLEO</name>
<keyword evidence="2" id="KW-1185">Reference proteome</keyword>
<sequence>MDSAKDTHKRPRFDFEKISNSKVLSDITIRYGASGELKFEAHRLLLSAQSRWFEAAFTGGFAESHAREITLVGDDPDALKTMLGSAYDPQMRRPVESLYGATDTINHLLRLYRVGDKYQFPALLDRVDLWLADCMYDWLDGSAGPFDKDSIARSEFCGFVRDIYELVGPEHRPSHPLVQTLLEQATDRGSASVLNNTGGCQPLIVTASQEVAEFGRDIFLHLMDKTGSSEADDKGKAVSTELCIGAELRCLVCDKFWWDVKMDDAQEPETVCPFCGSDL</sequence>
<reference evidence="1 2" key="1">
    <citation type="journal article" date="2019" name="bioRxiv">
        <title>Genomics, evolutionary history and diagnostics of the Alternaria alternata species group including apple and Asian pear pathotypes.</title>
        <authorList>
            <person name="Armitage A.D."/>
            <person name="Cockerton H.M."/>
            <person name="Sreenivasaprasad S."/>
            <person name="Woodhall J.W."/>
            <person name="Lane C.R."/>
            <person name="Harrison R.J."/>
            <person name="Clarkson J.P."/>
        </authorList>
    </citation>
    <scope>NUCLEOTIDE SEQUENCE [LARGE SCALE GENOMIC DNA]</scope>
    <source>
        <strain evidence="1 2">FERA 650</strain>
    </source>
</reference>
<proteinExistence type="predicted"/>